<keyword evidence="2" id="KW-0472">Membrane</keyword>
<feature type="region of interest" description="Disordered" evidence="1">
    <location>
        <begin position="330"/>
        <end position="352"/>
    </location>
</feature>
<feature type="region of interest" description="Disordered" evidence="1">
    <location>
        <begin position="25"/>
        <end position="77"/>
    </location>
</feature>
<evidence type="ECO:0000256" key="1">
    <source>
        <dbReference type="SAM" id="MobiDB-lite"/>
    </source>
</evidence>
<dbReference type="AlphaFoldDB" id="A0A6A5K304"/>
<evidence type="ECO:0000256" key="2">
    <source>
        <dbReference type="SAM" id="Phobius"/>
    </source>
</evidence>
<evidence type="ECO:0000313" key="4">
    <source>
        <dbReference type="Proteomes" id="UP000800040"/>
    </source>
</evidence>
<accession>A0A6A5K304</accession>
<name>A0A6A5K304_9PLEO</name>
<feature type="compositionally biased region" description="Polar residues" evidence="1">
    <location>
        <begin position="110"/>
        <end position="133"/>
    </location>
</feature>
<feature type="compositionally biased region" description="Basic residues" evidence="1">
    <location>
        <begin position="336"/>
        <end position="351"/>
    </location>
</feature>
<keyword evidence="4" id="KW-1185">Reference proteome</keyword>
<sequence length="388" mass="41628">MGPVNGNFYAILEDKSLESLARLRSLSSDGSREEVAARMKAQDESNGRYPMKNGERYDVGEDKTPKMSEGKTRTLQPISLETLAKEWDEQWDPAITQKTTWVPREIEVVSSRSATPMTDHASASTSVARSETPGTDVDVGFEEQKSKSSKKRGKKGGRKINKKRALSVEDLQGDVSLDACAVEQADASAVEVKEQPSEVTAPADAAMPAVPATRNSAMDSSEKVNTEVSENIPRRPSTVDDYVNATAFPTVQVLSTAEALPNNVSEPSAPVESPAALVSTATTKKRNRKAKAAKKPENFFNALDIDATMSSDEPTAGDVDKTTATEAATKVPTAAKKTKKRGKKGGKKIQKKTQEAAEQFKFDSNTAYAVLLLALGVAGVGLGAWMKS</sequence>
<evidence type="ECO:0000313" key="3">
    <source>
        <dbReference type="EMBL" id="KAF1828967.1"/>
    </source>
</evidence>
<dbReference type="Proteomes" id="UP000800040">
    <property type="component" value="Unassembled WGS sequence"/>
</dbReference>
<proteinExistence type="predicted"/>
<organism evidence="3 4">
    <name type="scientific">Decorospora gaudefroyi</name>
    <dbReference type="NCBI Taxonomy" id="184978"/>
    <lineage>
        <taxon>Eukaryota</taxon>
        <taxon>Fungi</taxon>
        <taxon>Dikarya</taxon>
        <taxon>Ascomycota</taxon>
        <taxon>Pezizomycotina</taxon>
        <taxon>Dothideomycetes</taxon>
        <taxon>Pleosporomycetidae</taxon>
        <taxon>Pleosporales</taxon>
        <taxon>Pleosporineae</taxon>
        <taxon>Pleosporaceae</taxon>
        <taxon>Decorospora</taxon>
    </lineage>
</organism>
<reference evidence="3" key="1">
    <citation type="submission" date="2020-01" db="EMBL/GenBank/DDBJ databases">
        <authorList>
            <consortium name="DOE Joint Genome Institute"/>
            <person name="Haridas S."/>
            <person name="Albert R."/>
            <person name="Binder M."/>
            <person name="Bloem J."/>
            <person name="Labutti K."/>
            <person name="Salamov A."/>
            <person name="Andreopoulos B."/>
            <person name="Baker S.E."/>
            <person name="Barry K."/>
            <person name="Bills G."/>
            <person name="Bluhm B.H."/>
            <person name="Cannon C."/>
            <person name="Castanera R."/>
            <person name="Culley D.E."/>
            <person name="Daum C."/>
            <person name="Ezra D."/>
            <person name="Gonzalez J.B."/>
            <person name="Henrissat B."/>
            <person name="Kuo A."/>
            <person name="Liang C."/>
            <person name="Lipzen A."/>
            <person name="Lutzoni F."/>
            <person name="Magnuson J."/>
            <person name="Mondo S."/>
            <person name="Nolan M."/>
            <person name="Ohm R."/>
            <person name="Pangilinan J."/>
            <person name="Park H.-J."/>
            <person name="Ramirez L."/>
            <person name="Alfaro M."/>
            <person name="Sun H."/>
            <person name="Tritt A."/>
            <person name="Yoshinaga Y."/>
            <person name="Zwiers L.-H."/>
            <person name="Turgeon B.G."/>
            <person name="Goodwin S.B."/>
            <person name="Spatafora J.W."/>
            <person name="Crous P.W."/>
            <person name="Grigoriev I.V."/>
        </authorList>
    </citation>
    <scope>NUCLEOTIDE SEQUENCE</scope>
    <source>
        <strain evidence="3">P77</strain>
    </source>
</reference>
<dbReference type="EMBL" id="ML975478">
    <property type="protein sequence ID" value="KAF1828967.1"/>
    <property type="molecule type" value="Genomic_DNA"/>
</dbReference>
<feature type="compositionally biased region" description="Basic and acidic residues" evidence="1">
    <location>
        <begin position="53"/>
        <end position="72"/>
    </location>
</feature>
<keyword evidence="2" id="KW-1133">Transmembrane helix</keyword>
<feature type="region of interest" description="Disordered" evidence="1">
    <location>
        <begin position="110"/>
        <end position="167"/>
    </location>
</feature>
<feature type="compositionally biased region" description="Low complexity" evidence="1">
    <location>
        <begin position="201"/>
        <end position="212"/>
    </location>
</feature>
<feature type="transmembrane region" description="Helical" evidence="2">
    <location>
        <begin position="367"/>
        <end position="386"/>
    </location>
</feature>
<feature type="compositionally biased region" description="Basic and acidic residues" evidence="1">
    <location>
        <begin position="30"/>
        <end position="46"/>
    </location>
</feature>
<gene>
    <name evidence="3" type="ORF">BDW02DRAFT_192049</name>
</gene>
<protein>
    <submittedName>
        <fullName evidence="3">Uncharacterized protein</fullName>
    </submittedName>
</protein>
<feature type="region of interest" description="Disordered" evidence="1">
    <location>
        <begin position="264"/>
        <end position="284"/>
    </location>
</feature>
<feature type="compositionally biased region" description="Basic residues" evidence="1">
    <location>
        <begin position="147"/>
        <end position="165"/>
    </location>
</feature>
<feature type="region of interest" description="Disordered" evidence="1">
    <location>
        <begin position="191"/>
        <end position="240"/>
    </location>
</feature>
<keyword evidence="2" id="KW-0812">Transmembrane</keyword>